<evidence type="ECO:0000256" key="9">
    <source>
        <dbReference type="SAM" id="Coils"/>
    </source>
</evidence>
<evidence type="ECO:0000256" key="3">
    <source>
        <dbReference type="ARBA" id="ARBA00022475"/>
    </source>
</evidence>
<evidence type="ECO:0000256" key="1">
    <source>
        <dbReference type="ARBA" id="ARBA00002523"/>
    </source>
</evidence>
<evidence type="ECO:0000256" key="7">
    <source>
        <dbReference type="ARBA" id="ARBA00023180"/>
    </source>
</evidence>
<dbReference type="GO" id="GO:0098552">
    <property type="term" value="C:side of membrane"/>
    <property type="evidence" value="ECO:0007669"/>
    <property type="project" value="UniProtKB-KW"/>
</dbReference>
<evidence type="ECO:0000256" key="5">
    <source>
        <dbReference type="ARBA" id="ARBA00022729"/>
    </source>
</evidence>
<keyword evidence="5" id="KW-0732">Signal</keyword>
<dbReference type="GO" id="GO:0005886">
    <property type="term" value="C:plasma membrane"/>
    <property type="evidence" value="ECO:0007669"/>
    <property type="project" value="UniProtKB-SubCell"/>
</dbReference>
<reference evidence="11" key="1">
    <citation type="submission" date="2013-02" db="EMBL/GenBank/DDBJ databases">
        <authorList>
            <person name="Cross G.A.M."/>
            <person name="Kim H.-S."/>
            <person name="Wickstead B."/>
        </authorList>
    </citation>
    <scope>NUCLEOTIDE SEQUENCE</scope>
    <source>
        <strain evidence="11">Lister 427</strain>
    </source>
</reference>
<proteinExistence type="predicted"/>
<evidence type="ECO:0000259" key="10">
    <source>
        <dbReference type="Pfam" id="PF13206"/>
    </source>
</evidence>
<sequence>MQMPKTRYSQSNIFLLLVTPLPMFIIHRGAGNVKAGENKALFNHLCALAAIADSEIPIGSEASDTNSGNDLIQHINMTLSELSWQRIFKKKPGKDNLEEQMPEKFNDNKVWEINWKKWLKEEKEHEADEQQLKLKYIGADKLTAEQRYFLHRRVRILAYAADKIVEELKMLKQEEQNEDAKSAGNLLKTAAYWKEAGKAPPPTASDMFGASCGADVNSCCTNTQAQQASKTLAAVQICLGAAGSTLKDVCVNPQTPLDEWNDGNSNDPTRWSALAQHCGSTATTDKPEELLDTALGALPGSIRKDGSDRYLGAYRTTGCSATQGNGFCIKLTGDSQADPKVLNSLPWFVNIRKVMAALRRSRKAIERAKLLKANLQTLAEQLKVEVDAAKTVIAQANSNKKCTISSGGRK</sequence>
<accession>M4SVC0</accession>
<evidence type="ECO:0000256" key="6">
    <source>
        <dbReference type="ARBA" id="ARBA00023136"/>
    </source>
</evidence>
<dbReference type="VEuPathDB" id="TriTrypDB:Tb927.11.19410"/>
<protein>
    <submittedName>
        <fullName evidence="11">Variant surface glycoprotein 1407</fullName>
    </submittedName>
</protein>
<comment type="function">
    <text evidence="1">VSG forms a coat on the surface of the parasite. The trypanosome evades the immune response of the host by expressing a series of antigenically distinct VSGs from an estimated 1000 VSG genes.</text>
</comment>
<evidence type="ECO:0000256" key="2">
    <source>
        <dbReference type="ARBA" id="ARBA00004609"/>
    </source>
</evidence>
<dbReference type="EMBL" id="KC612907">
    <property type="protein sequence ID" value="AGH60338.1"/>
    <property type="molecule type" value="Genomic_DNA"/>
</dbReference>
<name>M4SVC0_9TRYP</name>
<organism evidence="11">
    <name type="scientific">Trypanosoma brucei</name>
    <dbReference type="NCBI Taxonomy" id="5691"/>
    <lineage>
        <taxon>Eukaryota</taxon>
        <taxon>Discoba</taxon>
        <taxon>Euglenozoa</taxon>
        <taxon>Kinetoplastea</taxon>
        <taxon>Metakinetoplastina</taxon>
        <taxon>Trypanosomatida</taxon>
        <taxon>Trypanosomatidae</taxon>
        <taxon>Trypanosoma</taxon>
    </lineage>
</organism>
<comment type="subcellular location">
    <subcellularLocation>
        <location evidence="2">Cell membrane</location>
        <topology evidence="2">Lipid-anchor</topology>
        <topology evidence="2">GPI-anchor</topology>
    </subcellularLocation>
</comment>
<evidence type="ECO:0000256" key="4">
    <source>
        <dbReference type="ARBA" id="ARBA00022622"/>
    </source>
</evidence>
<keyword evidence="3" id="KW-1003">Cell membrane</keyword>
<evidence type="ECO:0000256" key="8">
    <source>
        <dbReference type="ARBA" id="ARBA00023288"/>
    </source>
</evidence>
<reference evidence="11" key="2">
    <citation type="journal article" date="2014" name="Mol. Biochem. Parasitol.">
        <title>Capturing the variant surface glycoprotein repertoire (the VSGnome) of Trypanosoma brucei Lister 427.</title>
        <authorList>
            <person name="Cross G.A."/>
            <person name="Kim H.S."/>
            <person name="Wickstead B."/>
        </authorList>
    </citation>
    <scope>NUCLEOTIDE SEQUENCE</scope>
    <source>
        <strain evidence="11">Lister 427</strain>
    </source>
</reference>
<feature type="coiled-coil region" evidence="9">
    <location>
        <begin position="361"/>
        <end position="399"/>
    </location>
</feature>
<keyword evidence="4" id="KW-0336">GPI-anchor</keyword>
<dbReference type="VEuPathDB" id="TriTrypDB:Tb1125.5.5240"/>
<evidence type="ECO:0000313" key="11">
    <source>
        <dbReference type="EMBL" id="AGH60338.1"/>
    </source>
</evidence>
<dbReference type="VEuPathDB" id="TriTrypDB:Tb427_000519100"/>
<dbReference type="AlphaFoldDB" id="M4SVC0"/>
<dbReference type="InterPro" id="IPR025932">
    <property type="entry name" value="Trypano_VSG_B_N_dom"/>
</dbReference>
<feature type="domain" description="Trypanosome variant surface glycoprotein B-type N-terminal" evidence="10">
    <location>
        <begin position="24"/>
        <end position="376"/>
    </location>
</feature>
<keyword evidence="7" id="KW-0325">Glycoprotein</keyword>
<keyword evidence="9" id="KW-0175">Coiled coil</keyword>
<dbReference type="Pfam" id="PF13206">
    <property type="entry name" value="VSG_B"/>
    <property type="match status" value="1"/>
</dbReference>
<keyword evidence="6" id="KW-0472">Membrane</keyword>
<keyword evidence="8" id="KW-0449">Lipoprotein</keyword>